<evidence type="ECO:0000313" key="1">
    <source>
        <dbReference type="EMBL" id="MBX31334.1"/>
    </source>
</evidence>
<dbReference type="AlphaFoldDB" id="A0A2P2MM74"/>
<proteinExistence type="predicted"/>
<reference evidence="1" key="1">
    <citation type="submission" date="2018-02" db="EMBL/GenBank/DDBJ databases">
        <title>Rhizophora mucronata_Transcriptome.</title>
        <authorList>
            <person name="Meera S.P."/>
            <person name="Sreeshan A."/>
            <person name="Augustine A."/>
        </authorList>
    </citation>
    <scope>NUCLEOTIDE SEQUENCE</scope>
    <source>
        <tissue evidence="1">Leaf</tissue>
    </source>
</reference>
<protein>
    <submittedName>
        <fullName evidence="1">Uncharacterized protein</fullName>
    </submittedName>
</protein>
<sequence>MSKFFTIFLLFSGVLT</sequence>
<name>A0A2P2MM74_RHIMU</name>
<organism evidence="1">
    <name type="scientific">Rhizophora mucronata</name>
    <name type="common">Asiatic mangrove</name>
    <dbReference type="NCBI Taxonomy" id="61149"/>
    <lineage>
        <taxon>Eukaryota</taxon>
        <taxon>Viridiplantae</taxon>
        <taxon>Streptophyta</taxon>
        <taxon>Embryophyta</taxon>
        <taxon>Tracheophyta</taxon>
        <taxon>Spermatophyta</taxon>
        <taxon>Magnoliopsida</taxon>
        <taxon>eudicotyledons</taxon>
        <taxon>Gunneridae</taxon>
        <taxon>Pentapetalae</taxon>
        <taxon>rosids</taxon>
        <taxon>fabids</taxon>
        <taxon>Malpighiales</taxon>
        <taxon>Rhizophoraceae</taxon>
        <taxon>Rhizophora</taxon>
    </lineage>
</organism>
<accession>A0A2P2MM74</accession>
<dbReference type="EMBL" id="GGEC01050850">
    <property type="protein sequence ID" value="MBX31334.1"/>
    <property type="molecule type" value="Transcribed_RNA"/>
</dbReference>